<evidence type="ECO:0000313" key="1">
    <source>
        <dbReference type="EMBL" id="KXV22303.1"/>
    </source>
</evidence>
<dbReference type="Proteomes" id="UP000075655">
    <property type="component" value="Unassembled WGS sequence"/>
</dbReference>
<name>A0A149S6R3_GLUOY</name>
<gene>
    <name evidence="1" type="ORF">AD934_01525</name>
</gene>
<reference evidence="1 2" key="1">
    <citation type="submission" date="2015-06" db="EMBL/GenBank/DDBJ databases">
        <title>Improved classification and identification of acetic acid bacteria using matrix-assisted laser desorption/ionization time-of-flight mass spectrometry; Gluconobacter nephelii and Gluconobacter uchimurae are later heterotypic synonyms of Gluconobacter japonicus and Gluconobacter oxydans, respectively.</title>
        <authorList>
            <person name="Li L."/>
            <person name="Cleenwerck I."/>
            <person name="De Vuyst L."/>
            <person name="Vandamme P."/>
        </authorList>
    </citation>
    <scope>NUCLEOTIDE SEQUENCE [LARGE SCALE GENOMIC DNA]</scope>
    <source>
        <strain evidence="1 2">LMG 1676</strain>
    </source>
</reference>
<accession>A0A149S6R3</accession>
<protein>
    <submittedName>
        <fullName evidence="1">Uncharacterized protein</fullName>
    </submittedName>
</protein>
<proteinExistence type="predicted"/>
<comment type="caution">
    <text evidence="1">The sequence shown here is derived from an EMBL/GenBank/DDBJ whole genome shotgun (WGS) entry which is preliminary data.</text>
</comment>
<dbReference type="AlphaFoldDB" id="A0A149S6R3"/>
<dbReference type="PATRIC" id="fig|442.8.peg.2422"/>
<dbReference type="RefSeq" id="WP_062499735.1">
    <property type="nucleotide sequence ID" value="NZ_LHZG01000099.1"/>
</dbReference>
<organism evidence="1 2">
    <name type="scientific">Gluconobacter oxydans</name>
    <name type="common">Gluconobacter suboxydans</name>
    <dbReference type="NCBI Taxonomy" id="442"/>
    <lineage>
        <taxon>Bacteria</taxon>
        <taxon>Pseudomonadati</taxon>
        <taxon>Pseudomonadota</taxon>
        <taxon>Alphaproteobacteria</taxon>
        <taxon>Acetobacterales</taxon>
        <taxon>Acetobacteraceae</taxon>
        <taxon>Gluconobacter</taxon>
    </lineage>
</organism>
<sequence>MNNTETEAQRALEIRVYGVVLHVLLDNVDAVMEAEPEGDMSENLLALLSLRNQPFMIHAVLDNYILSKLRKQFGAPVSANEVLSIAEENDPYFGTLLAVAAGSDIITHPDPSATPYSNARVSIVRIEVPSQPHE</sequence>
<evidence type="ECO:0000313" key="2">
    <source>
        <dbReference type="Proteomes" id="UP000075655"/>
    </source>
</evidence>
<dbReference type="EMBL" id="LHZG01000099">
    <property type="protein sequence ID" value="KXV22303.1"/>
    <property type="molecule type" value="Genomic_DNA"/>
</dbReference>